<dbReference type="RefSeq" id="WP_083172977.1">
    <property type="nucleotide sequence ID" value="NZ_AP022619.1"/>
</dbReference>
<accession>A0A1X0I9F1</accession>
<evidence type="ECO:0000256" key="2">
    <source>
        <dbReference type="ARBA" id="ARBA00023125"/>
    </source>
</evidence>
<organism evidence="6 7">
    <name type="scientific">Mycobacterium paraseoulense</name>
    <dbReference type="NCBI Taxonomy" id="590652"/>
    <lineage>
        <taxon>Bacteria</taxon>
        <taxon>Bacillati</taxon>
        <taxon>Actinomycetota</taxon>
        <taxon>Actinomycetes</taxon>
        <taxon>Mycobacteriales</taxon>
        <taxon>Mycobacteriaceae</taxon>
        <taxon>Mycobacterium</taxon>
    </lineage>
</organism>
<evidence type="ECO:0000256" key="4">
    <source>
        <dbReference type="PROSITE-ProRule" id="PRU00335"/>
    </source>
</evidence>
<evidence type="ECO:0000256" key="1">
    <source>
        <dbReference type="ARBA" id="ARBA00023015"/>
    </source>
</evidence>
<dbReference type="Pfam" id="PF16925">
    <property type="entry name" value="TetR_C_13"/>
    <property type="match status" value="1"/>
</dbReference>
<name>A0A1X0I9F1_9MYCO</name>
<evidence type="ECO:0000256" key="3">
    <source>
        <dbReference type="ARBA" id="ARBA00023163"/>
    </source>
</evidence>
<protein>
    <recommendedName>
        <fullName evidence="5">HTH tetR-type domain-containing protein</fullName>
    </recommendedName>
</protein>
<evidence type="ECO:0000313" key="6">
    <source>
        <dbReference type="EMBL" id="ORB39143.1"/>
    </source>
</evidence>
<gene>
    <name evidence="6" type="ORF">BST39_16290</name>
</gene>
<dbReference type="SUPFAM" id="SSF48498">
    <property type="entry name" value="Tetracyclin repressor-like, C-terminal domain"/>
    <property type="match status" value="1"/>
</dbReference>
<dbReference type="Proteomes" id="UP000192513">
    <property type="component" value="Unassembled WGS sequence"/>
</dbReference>
<dbReference type="PANTHER" id="PTHR47506:SF1">
    <property type="entry name" value="HTH-TYPE TRANSCRIPTIONAL REGULATOR YJDC"/>
    <property type="match status" value="1"/>
</dbReference>
<comment type="caution">
    <text evidence="6">The sequence shown here is derived from an EMBL/GenBank/DDBJ whole genome shotgun (WGS) entry which is preliminary data.</text>
</comment>
<evidence type="ECO:0000259" key="5">
    <source>
        <dbReference type="PROSITE" id="PS50977"/>
    </source>
</evidence>
<keyword evidence="3" id="KW-0804">Transcription</keyword>
<dbReference type="InterPro" id="IPR009057">
    <property type="entry name" value="Homeodomain-like_sf"/>
</dbReference>
<dbReference type="SUPFAM" id="SSF46689">
    <property type="entry name" value="Homeodomain-like"/>
    <property type="match status" value="1"/>
</dbReference>
<dbReference type="OrthoDB" id="3827407at2"/>
<dbReference type="EMBL" id="MVIE01000020">
    <property type="protein sequence ID" value="ORB39143.1"/>
    <property type="molecule type" value="Genomic_DNA"/>
</dbReference>
<feature type="domain" description="HTH tetR-type" evidence="5">
    <location>
        <begin position="14"/>
        <end position="74"/>
    </location>
</feature>
<dbReference type="PROSITE" id="PS50977">
    <property type="entry name" value="HTH_TETR_2"/>
    <property type="match status" value="1"/>
</dbReference>
<feature type="DNA-binding region" description="H-T-H motif" evidence="4">
    <location>
        <begin position="37"/>
        <end position="56"/>
    </location>
</feature>
<evidence type="ECO:0000313" key="7">
    <source>
        <dbReference type="Proteomes" id="UP000192513"/>
    </source>
</evidence>
<dbReference type="Gene3D" id="1.10.357.10">
    <property type="entry name" value="Tetracycline Repressor, domain 2"/>
    <property type="match status" value="1"/>
</dbReference>
<keyword evidence="2 4" id="KW-0238">DNA-binding</keyword>
<keyword evidence="1" id="KW-0805">Transcription regulation</keyword>
<dbReference type="InterPro" id="IPR011075">
    <property type="entry name" value="TetR_C"/>
</dbReference>
<reference evidence="6 7" key="1">
    <citation type="submission" date="2017-02" db="EMBL/GenBank/DDBJ databases">
        <title>The new phylogeny of genus Mycobacterium.</title>
        <authorList>
            <person name="Tortoli E."/>
            <person name="Trovato A."/>
            <person name="Cirillo D.M."/>
        </authorList>
    </citation>
    <scope>NUCLEOTIDE SEQUENCE [LARGE SCALE GENOMIC DNA]</scope>
    <source>
        <strain evidence="6 7">DSM 45000</strain>
    </source>
</reference>
<sequence length="221" mass="24053">MIDDTAVVLTPRGRATYARIVGVAAELVYKRGLHNTGANDVRKAASVSGSQMTHYFKDKRAIVRGVIAWRRNEVIAFHTSGELAGLDSFETLQKWADLNVQKQIDMNLGGCTFGSLVGELIPPGGEIRSDVSAVYDEWIALFRTGLTSMRKRGDLRADADPLHLARVLVAAHQGGSLLTQTTRSINPLRDALSAAVDYVHSFATQPVTASRRHTKASGRAR</sequence>
<keyword evidence="7" id="KW-1185">Reference proteome</keyword>
<dbReference type="InterPro" id="IPR036271">
    <property type="entry name" value="Tet_transcr_reg_TetR-rel_C_sf"/>
</dbReference>
<dbReference type="Pfam" id="PF00440">
    <property type="entry name" value="TetR_N"/>
    <property type="match status" value="1"/>
</dbReference>
<dbReference type="AlphaFoldDB" id="A0A1X0I9F1"/>
<dbReference type="PANTHER" id="PTHR47506">
    <property type="entry name" value="TRANSCRIPTIONAL REGULATORY PROTEIN"/>
    <property type="match status" value="1"/>
</dbReference>
<proteinExistence type="predicted"/>
<dbReference type="InterPro" id="IPR001647">
    <property type="entry name" value="HTH_TetR"/>
</dbReference>
<dbReference type="GO" id="GO:0003677">
    <property type="term" value="F:DNA binding"/>
    <property type="evidence" value="ECO:0007669"/>
    <property type="project" value="UniProtKB-UniRule"/>
</dbReference>